<proteinExistence type="predicted"/>
<dbReference type="SUPFAM" id="SSF54160">
    <property type="entry name" value="Chromo domain-like"/>
    <property type="match status" value="1"/>
</dbReference>
<dbReference type="GO" id="GO:0000785">
    <property type="term" value="C:chromatin"/>
    <property type="evidence" value="ECO:0007669"/>
    <property type="project" value="TreeGrafter"/>
</dbReference>
<dbReference type="GO" id="GO:0003677">
    <property type="term" value="F:DNA binding"/>
    <property type="evidence" value="ECO:0007669"/>
    <property type="project" value="TreeGrafter"/>
</dbReference>
<keyword evidence="2" id="KW-0547">Nucleotide-binding</keyword>
<keyword evidence="4" id="KW-0539">Nucleus</keyword>
<dbReference type="InterPro" id="IPR027417">
    <property type="entry name" value="P-loop_NTPase"/>
</dbReference>
<dbReference type="GO" id="GO:0042393">
    <property type="term" value="F:histone binding"/>
    <property type="evidence" value="ECO:0007669"/>
    <property type="project" value="TreeGrafter"/>
</dbReference>
<dbReference type="Gene3D" id="3.40.50.10810">
    <property type="entry name" value="Tandem AAA-ATPase domain"/>
    <property type="match status" value="1"/>
</dbReference>
<evidence type="ECO:0000256" key="1">
    <source>
        <dbReference type="ARBA" id="ARBA00004123"/>
    </source>
</evidence>
<dbReference type="Gene3D" id="2.40.50.40">
    <property type="match status" value="1"/>
</dbReference>
<dbReference type="InterPro" id="IPR016197">
    <property type="entry name" value="Chromo-like_dom_sf"/>
</dbReference>
<dbReference type="InterPro" id="IPR014001">
    <property type="entry name" value="Helicase_ATP-bd"/>
</dbReference>
<dbReference type="Pfam" id="PF00385">
    <property type="entry name" value="Chromo"/>
    <property type="match status" value="1"/>
</dbReference>
<dbReference type="Pfam" id="PF00176">
    <property type="entry name" value="SNF2-rel_dom"/>
    <property type="match status" value="1"/>
</dbReference>
<protein>
    <recommendedName>
        <fullName evidence="5">Helicase ATP-binding domain-containing protein</fullName>
    </recommendedName>
</protein>
<evidence type="ECO:0000256" key="4">
    <source>
        <dbReference type="ARBA" id="ARBA00023242"/>
    </source>
</evidence>
<dbReference type="InterPro" id="IPR023780">
    <property type="entry name" value="Chromo_domain"/>
</dbReference>
<dbReference type="InterPro" id="IPR000330">
    <property type="entry name" value="SNF2_N"/>
</dbReference>
<reference evidence="6" key="1">
    <citation type="submission" date="2023-05" db="EMBL/GenBank/DDBJ databases">
        <authorList>
            <person name="Huff M."/>
        </authorList>
    </citation>
    <scope>NUCLEOTIDE SEQUENCE</scope>
</reference>
<dbReference type="SUPFAM" id="SSF52540">
    <property type="entry name" value="P-loop containing nucleoside triphosphate hydrolases"/>
    <property type="match status" value="1"/>
</dbReference>
<dbReference type="EMBL" id="OU503047">
    <property type="protein sequence ID" value="CAI9773370.1"/>
    <property type="molecule type" value="Genomic_DNA"/>
</dbReference>
<evidence type="ECO:0000313" key="6">
    <source>
        <dbReference type="EMBL" id="CAI9773370.1"/>
    </source>
</evidence>
<keyword evidence="7" id="KW-1185">Reference proteome</keyword>
<comment type="subcellular location">
    <subcellularLocation>
        <location evidence="1">Nucleus</location>
    </subcellularLocation>
</comment>
<keyword evidence="3" id="KW-0067">ATP-binding</keyword>
<evidence type="ECO:0000259" key="5">
    <source>
        <dbReference type="PROSITE" id="PS51192"/>
    </source>
</evidence>
<feature type="domain" description="Helicase ATP-binding" evidence="5">
    <location>
        <begin position="162"/>
        <end position="236"/>
    </location>
</feature>
<evidence type="ECO:0000256" key="3">
    <source>
        <dbReference type="ARBA" id="ARBA00022840"/>
    </source>
</evidence>
<name>A0AAD1ZUB2_9LAMI</name>
<dbReference type="AlphaFoldDB" id="A0AAD1ZUB2"/>
<evidence type="ECO:0000313" key="7">
    <source>
        <dbReference type="Proteomes" id="UP000834106"/>
    </source>
</evidence>
<gene>
    <name evidence="6" type="ORF">FPE_LOCUS20800</name>
</gene>
<dbReference type="GO" id="GO:0016887">
    <property type="term" value="F:ATP hydrolysis activity"/>
    <property type="evidence" value="ECO:0007669"/>
    <property type="project" value="TreeGrafter"/>
</dbReference>
<accession>A0AAD1ZUB2</accession>
<dbReference type="PANTHER" id="PTHR45623:SF28">
    <property type="entry name" value="PROTEIN CHROMATIN REMODELING 4"/>
    <property type="match status" value="1"/>
</dbReference>
<dbReference type="GO" id="GO:0005524">
    <property type="term" value="F:ATP binding"/>
    <property type="evidence" value="ECO:0007669"/>
    <property type="project" value="UniProtKB-KW"/>
</dbReference>
<organism evidence="6 7">
    <name type="scientific">Fraxinus pennsylvanica</name>
    <dbReference type="NCBI Taxonomy" id="56036"/>
    <lineage>
        <taxon>Eukaryota</taxon>
        <taxon>Viridiplantae</taxon>
        <taxon>Streptophyta</taxon>
        <taxon>Embryophyta</taxon>
        <taxon>Tracheophyta</taxon>
        <taxon>Spermatophyta</taxon>
        <taxon>Magnoliopsida</taxon>
        <taxon>eudicotyledons</taxon>
        <taxon>Gunneridae</taxon>
        <taxon>Pentapetalae</taxon>
        <taxon>asterids</taxon>
        <taxon>lamiids</taxon>
        <taxon>Lamiales</taxon>
        <taxon>Oleaceae</taxon>
        <taxon>Oleeae</taxon>
        <taxon>Fraxinus</taxon>
    </lineage>
</organism>
<dbReference type="GO" id="GO:0005634">
    <property type="term" value="C:nucleus"/>
    <property type="evidence" value="ECO:0007669"/>
    <property type="project" value="UniProtKB-SubCell"/>
</dbReference>
<evidence type="ECO:0000256" key="2">
    <source>
        <dbReference type="ARBA" id="ARBA00022741"/>
    </source>
</evidence>
<sequence length="250" mass="28539">MGKSHTHDSWVPESELYGTATMNVCNERLIVVRSTEDGSTEAFVKWTDVPYDRCTWEKVDDLYLKTHRIWLICSITLNAKPCKMMRLNMTHCRGRVTSKKVSFGSFIHNAQLDGRVRIVDSYLNIVEYHGSARARTMICQYEWNSSNPCSVSKKTPAYKFNVLTTYEMVIADSFYLRGVLWEVLVVDEGHHLKNASSVLFGLLNTCSFQHRVLLTGTPLQNNIGELYNLLNFLQPASFCSLSSFGRSLMI</sequence>
<dbReference type="Proteomes" id="UP000834106">
    <property type="component" value="Chromosome 12"/>
</dbReference>
<dbReference type="GO" id="GO:0140658">
    <property type="term" value="F:ATP-dependent chromatin remodeler activity"/>
    <property type="evidence" value="ECO:0007669"/>
    <property type="project" value="TreeGrafter"/>
</dbReference>
<dbReference type="PANTHER" id="PTHR45623">
    <property type="entry name" value="CHROMODOMAIN-HELICASE-DNA-BINDING PROTEIN 3-RELATED-RELATED"/>
    <property type="match status" value="1"/>
</dbReference>
<dbReference type="InterPro" id="IPR038718">
    <property type="entry name" value="SNF2-like_sf"/>
</dbReference>
<dbReference type="GO" id="GO:0003682">
    <property type="term" value="F:chromatin binding"/>
    <property type="evidence" value="ECO:0007669"/>
    <property type="project" value="TreeGrafter"/>
</dbReference>
<dbReference type="PROSITE" id="PS51192">
    <property type="entry name" value="HELICASE_ATP_BIND_1"/>
    <property type="match status" value="1"/>
</dbReference>